<evidence type="ECO:0000256" key="6">
    <source>
        <dbReference type="ARBA" id="ARBA00023239"/>
    </source>
</evidence>
<sequence>MAGNTFGQALRLTTFGESHGVGLGGVIDGCPAGLTLTEADIQAELDRRKPGQGPTATKRKESDTVRLLSGVYEGVTTGTSIAFYIANEDQRSHDYGNLAEVFRPGHADWGYFQKYNGIRDHRGGGRSSGRETAARVAGGVIARKILERRGVKIMAACVELGGTAVQDWATLDLDNARTRPYCAATEAMPSLWDQVVLAARKAGDTLGGIVRIEARNVPAGLGEPVFDKLEAVLAHAIMSIGAVKGFSVGEGFGAAKLHGSQNNDPLLPADPAQPGKGTFASNHAGGILGGISSGQTIVMHAAVKPIASIAVTQQTVDKEGNAASVLIGGRHDLSAIPRVVPVMEAMTALALADALLLQQRMGLGL</sequence>
<keyword evidence="7" id="KW-0285">Flavoprotein</keyword>
<feature type="binding site" evidence="7">
    <location>
        <begin position="304"/>
        <end position="308"/>
    </location>
    <ligand>
        <name>FMN</name>
        <dbReference type="ChEBI" id="CHEBI:58210"/>
    </ligand>
</feature>
<proteinExistence type="inferred from homology"/>
<evidence type="ECO:0000313" key="10">
    <source>
        <dbReference type="EMBL" id="SBW03736.1"/>
    </source>
</evidence>
<dbReference type="PIRSF" id="PIRSF001456">
    <property type="entry name" value="Chorismate_synth"/>
    <property type="match status" value="1"/>
</dbReference>
<dbReference type="NCBIfam" id="TIGR00033">
    <property type="entry name" value="aroC"/>
    <property type="match status" value="1"/>
</dbReference>
<keyword evidence="4 7" id="KW-0028">Amino-acid biosynthesis</keyword>
<protein>
    <recommendedName>
        <fullName evidence="3 7">Chorismate synthase</fullName>
        <shortName evidence="7">CS</shortName>
        <ecNumber evidence="3 7">4.2.3.5</ecNumber>
    </recommendedName>
    <alternativeName>
        <fullName evidence="7">5-enolpyruvylshikimate-3-phosphate phospholyase</fullName>
    </alternativeName>
</protein>
<comment type="subunit">
    <text evidence="7">Homotetramer.</text>
</comment>
<dbReference type="InterPro" id="IPR035904">
    <property type="entry name" value="Chorismate_synth_AroC_sf"/>
</dbReference>
<evidence type="ECO:0000256" key="5">
    <source>
        <dbReference type="ARBA" id="ARBA00023141"/>
    </source>
</evidence>
<reference evidence="10" key="1">
    <citation type="submission" date="2016-04" db="EMBL/GenBank/DDBJ databases">
        <authorList>
            <person name="Evans L.H."/>
            <person name="Alamgir A."/>
            <person name="Owens N."/>
            <person name="Weber N.D."/>
            <person name="Virtaneva K."/>
            <person name="Barbian K."/>
            <person name="Babar A."/>
            <person name="Rosenke K."/>
        </authorList>
    </citation>
    <scope>NUCLEOTIDE SEQUENCE</scope>
    <source>
        <strain evidence="10">92-2</strain>
    </source>
</reference>
<keyword evidence="6 7" id="KW-0456">Lyase</keyword>
<feature type="binding site" evidence="7">
    <location>
        <begin position="126"/>
        <end position="128"/>
    </location>
    <ligand>
        <name>FMN</name>
        <dbReference type="ChEBI" id="CHEBI:58210"/>
    </ligand>
</feature>
<comment type="function">
    <text evidence="7">Catalyzes the anti-1,4-elimination of the C-3 phosphate and the C-6 proR hydrogen from 5-enolpyruvylshikimate-3-phosphate (EPSP) to yield chorismate, which is the branch point compound that serves as the starting substrate for the three terminal pathways of aromatic amino acid biosynthesis. This reaction introduces a second double bond into the aromatic ring system.</text>
</comment>
<dbReference type="GO" id="GO:0008652">
    <property type="term" value="P:amino acid biosynthetic process"/>
    <property type="evidence" value="ECO:0007669"/>
    <property type="project" value="UniProtKB-KW"/>
</dbReference>
<dbReference type="GO" id="GO:0005829">
    <property type="term" value="C:cytosol"/>
    <property type="evidence" value="ECO:0007669"/>
    <property type="project" value="TreeGrafter"/>
</dbReference>
<dbReference type="RefSeq" id="WP_215648170.1">
    <property type="nucleotide sequence ID" value="NZ_CALHHP010000035.1"/>
</dbReference>
<comment type="catalytic activity">
    <reaction evidence="7 8">
        <text>5-O-(1-carboxyvinyl)-3-phosphoshikimate = chorismate + phosphate</text>
        <dbReference type="Rhea" id="RHEA:21020"/>
        <dbReference type="ChEBI" id="CHEBI:29748"/>
        <dbReference type="ChEBI" id="CHEBI:43474"/>
        <dbReference type="ChEBI" id="CHEBI:57701"/>
        <dbReference type="EC" id="4.2.3.5"/>
    </reaction>
</comment>
<evidence type="ECO:0000256" key="1">
    <source>
        <dbReference type="ARBA" id="ARBA00005044"/>
    </source>
</evidence>
<dbReference type="GO" id="GO:0004107">
    <property type="term" value="F:chorismate synthase activity"/>
    <property type="evidence" value="ECO:0007669"/>
    <property type="project" value="UniProtKB-UniRule"/>
</dbReference>
<dbReference type="UniPathway" id="UPA00053">
    <property type="reaction ID" value="UER00090"/>
</dbReference>
<keyword evidence="7" id="KW-0288">FMN</keyword>
<dbReference type="HAMAP" id="MF_00300">
    <property type="entry name" value="Chorismate_synth"/>
    <property type="match status" value="1"/>
</dbReference>
<dbReference type="EMBL" id="FLUP01000001">
    <property type="protein sequence ID" value="SBW03736.1"/>
    <property type="molecule type" value="Genomic_DNA"/>
</dbReference>
<feature type="region of interest" description="Disordered" evidence="9">
    <location>
        <begin position="43"/>
        <end position="62"/>
    </location>
</feature>
<comment type="cofactor">
    <cofactor evidence="7 8">
        <name>FMNH2</name>
        <dbReference type="ChEBI" id="CHEBI:57618"/>
    </cofactor>
    <text evidence="7 8">Reduced FMN (FMNH(2)).</text>
</comment>
<dbReference type="Gene3D" id="3.60.150.10">
    <property type="entry name" value="Chorismate synthase AroC"/>
    <property type="match status" value="1"/>
</dbReference>
<dbReference type="Pfam" id="PF01264">
    <property type="entry name" value="Chorismate_synt"/>
    <property type="match status" value="1"/>
</dbReference>
<dbReference type="PANTHER" id="PTHR21085:SF0">
    <property type="entry name" value="CHORISMATE SYNTHASE"/>
    <property type="match status" value="1"/>
</dbReference>
<dbReference type="InterPro" id="IPR020541">
    <property type="entry name" value="Chorismate_synthase_CS"/>
</dbReference>
<dbReference type="PROSITE" id="PS00788">
    <property type="entry name" value="CHORISMATE_SYNTHASE_2"/>
    <property type="match status" value="1"/>
</dbReference>
<dbReference type="GO" id="GO:0010181">
    <property type="term" value="F:FMN binding"/>
    <property type="evidence" value="ECO:0007669"/>
    <property type="project" value="TreeGrafter"/>
</dbReference>
<feature type="binding site" evidence="7">
    <location>
        <position position="289"/>
    </location>
    <ligand>
        <name>FMN</name>
        <dbReference type="ChEBI" id="CHEBI:58210"/>
    </ligand>
</feature>
<dbReference type="EC" id="4.2.3.5" evidence="3 7"/>
<accession>A0A212JW90</accession>
<name>A0A212JW90_9BACT</name>
<organism evidence="10">
    <name type="scientific">uncultured Desulfovibrio sp</name>
    <dbReference type="NCBI Taxonomy" id="167968"/>
    <lineage>
        <taxon>Bacteria</taxon>
        <taxon>Pseudomonadati</taxon>
        <taxon>Thermodesulfobacteriota</taxon>
        <taxon>Desulfovibrionia</taxon>
        <taxon>Desulfovibrionales</taxon>
        <taxon>Desulfovibrionaceae</taxon>
        <taxon>Desulfovibrio</taxon>
        <taxon>environmental samples</taxon>
    </lineage>
</organism>
<dbReference type="AlphaFoldDB" id="A0A212JW90"/>
<comment type="pathway">
    <text evidence="1 7 8">Metabolic intermediate biosynthesis; chorismate biosynthesis; chorismate from D-erythrose 4-phosphate and phosphoenolpyruvate: step 7/7.</text>
</comment>
<comment type="caution">
    <text evidence="7">Lacks conserved residue(s) required for the propagation of feature annotation.</text>
</comment>
<feature type="binding site" evidence="7">
    <location>
        <position position="48"/>
    </location>
    <ligand>
        <name>NADP(+)</name>
        <dbReference type="ChEBI" id="CHEBI:58349"/>
    </ligand>
</feature>
<dbReference type="SUPFAM" id="SSF103263">
    <property type="entry name" value="Chorismate synthase, AroC"/>
    <property type="match status" value="1"/>
</dbReference>
<dbReference type="PROSITE" id="PS00787">
    <property type="entry name" value="CHORISMATE_SYNTHASE_1"/>
    <property type="match status" value="1"/>
</dbReference>
<dbReference type="GO" id="GO:0009423">
    <property type="term" value="P:chorismate biosynthetic process"/>
    <property type="evidence" value="ECO:0007669"/>
    <property type="project" value="UniProtKB-UniRule"/>
</dbReference>
<evidence type="ECO:0000256" key="4">
    <source>
        <dbReference type="ARBA" id="ARBA00022605"/>
    </source>
</evidence>
<keyword evidence="7" id="KW-0521">NADP</keyword>
<evidence type="ECO:0000256" key="9">
    <source>
        <dbReference type="SAM" id="MobiDB-lite"/>
    </source>
</evidence>
<keyword evidence="5 7" id="KW-0057">Aromatic amino acid biosynthesis</keyword>
<evidence type="ECO:0000256" key="8">
    <source>
        <dbReference type="RuleBase" id="RU000605"/>
    </source>
</evidence>
<feature type="binding site" evidence="7">
    <location>
        <position position="330"/>
    </location>
    <ligand>
        <name>FMN</name>
        <dbReference type="ChEBI" id="CHEBI:58210"/>
    </ligand>
</feature>
<evidence type="ECO:0000256" key="3">
    <source>
        <dbReference type="ARBA" id="ARBA00013036"/>
    </source>
</evidence>
<dbReference type="GO" id="GO:0009073">
    <property type="term" value="P:aromatic amino acid family biosynthetic process"/>
    <property type="evidence" value="ECO:0007669"/>
    <property type="project" value="UniProtKB-KW"/>
</dbReference>
<dbReference type="InterPro" id="IPR000453">
    <property type="entry name" value="Chorismate_synth"/>
</dbReference>
<evidence type="ECO:0000256" key="2">
    <source>
        <dbReference type="ARBA" id="ARBA00008014"/>
    </source>
</evidence>
<dbReference type="CDD" id="cd07304">
    <property type="entry name" value="Chorismate_synthase"/>
    <property type="match status" value="1"/>
</dbReference>
<dbReference type="PANTHER" id="PTHR21085">
    <property type="entry name" value="CHORISMATE SYNTHASE"/>
    <property type="match status" value="1"/>
</dbReference>
<dbReference type="NCBIfam" id="NF003793">
    <property type="entry name" value="PRK05382.1"/>
    <property type="match status" value="1"/>
</dbReference>
<evidence type="ECO:0000256" key="7">
    <source>
        <dbReference type="HAMAP-Rule" id="MF_00300"/>
    </source>
</evidence>
<keyword evidence="7" id="KW-0274">FAD</keyword>
<comment type="similarity">
    <text evidence="2 7 8">Belongs to the chorismate synthase family.</text>
</comment>
<gene>
    <name evidence="7 10" type="primary">aroC</name>
    <name evidence="10" type="ORF">KM92DES2_11833</name>
</gene>